<evidence type="ECO:0000256" key="2">
    <source>
        <dbReference type="ARBA" id="ARBA00023002"/>
    </source>
</evidence>
<dbReference type="InterPro" id="IPR036249">
    <property type="entry name" value="Thioredoxin-like_sf"/>
</dbReference>
<keyword evidence="7" id="KW-1185">Reference proteome</keyword>
<dbReference type="PANTHER" id="PTHR13887:SF14">
    <property type="entry name" value="DISULFIDE BOND FORMATION PROTEIN D"/>
    <property type="match status" value="1"/>
</dbReference>
<dbReference type="SUPFAM" id="SSF52833">
    <property type="entry name" value="Thioredoxin-like"/>
    <property type="match status" value="1"/>
</dbReference>
<dbReference type="GO" id="GO:0016491">
    <property type="term" value="F:oxidoreductase activity"/>
    <property type="evidence" value="ECO:0007669"/>
    <property type="project" value="UniProtKB-KW"/>
</dbReference>
<dbReference type="Proteomes" id="UP000195918">
    <property type="component" value="Unassembled WGS sequence"/>
</dbReference>
<feature type="domain" description="DSBA-like thioredoxin" evidence="5">
    <location>
        <begin position="3"/>
        <end position="201"/>
    </location>
</feature>
<dbReference type="Gene3D" id="3.40.30.10">
    <property type="entry name" value="Glutaredoxin"/>
    <property type="match status" value="1"/>
</dbReference>
<dbReference type="Pfam" id="PF01323">
    <property type="entry name" value="DSBA"/>
    <property type="match status" value="1"/>
</dbReference>
<dbReference type="OrthoDB" id="9799122at2"/>
<accession>A0A1X6WSL1</accession>
<evidence type="ECO:0000313" key="6">
    <source>
        <dbReference type="EMBL" id="SLM86626.1"/>
    </source>
</evidence>
<evidence type="ECO:0000313" key="7">
    <source>
        <dbReference type="Proteomes" id="UP000195918"/>
    </source>
</evidence>
<organism evidence="6 7">
    <name type="scientific">Vagococcus fluvialis bH819</name>
    <dbReference type="NCBI Taxonomy" id="1255619"/>
    <lineage>
        <taxon>Bacteria</taxon>
        <taxon>Bacillati</taxon>
        <taxon>Bacillota</taxon>
        <taxon>Bacilli</taxon>
        <taxon>Lactobacillales</taxon>
        <taxon>Enterococcaceae</taxon>
        <taxon>Vagococcus</taxon>
    </lineage>
</organism>
<name>A0A1X6WSL1_9ENTE</name>
<dbReference type="EMBL" id="FWFD01000015">
    <property type="protein sequence ID" value="SLM86626.1"/>
    <property type="molecule type" value="Genomic_DNA"/>
</dbReference>
<keyword evidence="4" id="KW-0676">Redox-active center</keyword>
<keyword evidence="1" id="KW-0732">Signal</keyword>
<evidence type="ECO:0000259" key="5">
    <source>
        <dbReference type="Pfam" id="PF01323"/>
    </source>
</evidence>
<proteinExistence type="predicted"/>
<dbReference type="PANTHER" id="PTHR13887">
    <property type="entry name" value="GLUTATHIONE S-TRANSFERASE KAPPA"/>
    <property type="match status" value="1"/>
</dbReference>
<dbReference type="InterPro" id="IPR001853">
    <property type="entry name" value="DSBA-like_thioredoxin_dom"/>
</dbReference>
<keyword evidence="3" id="KW-1015">Disulfide bond</keyword>
<evidence type="ECO:0000256" key="1">
    <source>
        <dbReference type="ARBA" id="ARBA00022729"/>
    </source>
</evidence>
<dbReference type="AlphaFoldDB" id="A0A1X6WSL1"/>
<reference evidence="7" key="1">
    <citation type="submission" date="2017-02" db="EMBL/GenBank/DDBJ databases">
        <authorList>
            <person name="Dridi B."/>
        </authorList>
    </citation>
    <scope>NUCLEOTIDE SEQUENCE [LARGE SCALE GENOMIC DNA]</scope>
    <source>
        <strain evidence="7">bH819</strain>
    </source>
</reference>
<protein>
    <submittedName>
        <fullName evidence="6">DSBA oxidoreductase</fullName>
    </submittedName>
</protein>
<dbReference type="RefSeq" id="WP_086952245.1">
    <property type="nucleotide sequence ID" value="NZ_FWFD01000015.1"/>
</dbReference>
<sequence>MKIEFFHDVICSFCFPMSYRMRQIKERYPNVDIIHRSFALAWESDDLANQFGSRDNAKNEILKHWEHANENDDLHRFNISGMKEASFQFPTSKPALLAATAAKIIGGDAAYWNVFDSLQNKLFVENKNIEDINIIREVIIQNNIDWLTFEPIFTSEETEKKVFDDIKLAQEYNIHGAPFLVINEKYGINGAQSIEVIQETIEKIAEEEHEPLILIENGSTCSLDKNGTWVCE</sequence>
<keyword evidence="2" id="KW-0560">Oxidoreductase</keyword>
<evidence type="ECO:0000256" key="3">
    <source>
        <dbReference type="ARBA" id="ARBA00023157"/>
    </source>
</evidence>
<gene>
    <name evidence="6" type="ORF">FM121_11065</name>
</gene>
<evidence type="ECO:0000256" key="4">
    <source>
        <dbReference type="ARBA" id="ARBA00023284"/>
    </source>
</evidence>